<dbReference type="PANTHER" id="PTHR23322">
    <property type="entry name" value="FAS-ASSOCIATED PROTEIN"/>
    <property type="match status" value="1"/>
</dbReference>
<dbReference type="GO" id="GO:0043161">
    <property type="term" value="P:proteasome-mediated ubiquitin-dependent protein catabolic process"/>
    <property type="evidence" value="ECO:0007669"/>
    <property type="project" value="TreeGrafter"/>
</dbReference>
<protein>
    <submittedName>
        <fullName evidence="3">UBX domain-containing</fullName>
    </submittedName>
</protein>
<dbReference type="Gene3D" id="3.40.30.10">
    <property type="entry name" value="Glutaredoxin"/>
    <property type="match status" value="1"/>
</dbReference>
<dbReference type="InterPro" id="IPR006577">
    <property type="entry name" value="UAS"/>
</dbReference>
<gene>
    <name evidence="3" type="ORF">BpHYR1_021648</name>
</gene>
<dbReference type="EMBL" id="REGN01002578">
    <property type="protein sequence ID" value="RNA27208.1"/>
    <property type="molecule type" value="Genomic_DNA"/>
</dbReference>
<proteinExistence type="predicted"/>
<dbReference type="InterPro" id="IPR036249">
    <property type="entry name" value="Thioredoxin-like_sf"/>
</dbReference>
<feature type="region of interest" description="Disordered" evidence="1">
    <location>
        <begin position="1"/>
        <end position="56"/>
    </location>
</feature>
<evidence type="ECO:0000313" key="4">
    <source>
        <dbReference type="Proteomes" id="UP000276133"/>
    </source>
</evidence>
<evidence type="ECO:0000256" key="1">
    <source>
        <dbReference type="SAM" id="MobiDB-lite"/>
    </source>
</evidence>
<organism evidence="3 4">
    <name type="scientific">Brachionus plicatilis</name>
    <name type="common">Marine rotifer</name>
    <name type="synonym">Brachionus muelleri</name>
    <dbReference type="NCBI Taxonomy" id="10195"/>
    <lineage>
        <taxon>Eukaryota</taxon>
        <taxon>Metazoa</taxon>
        <taxon>Spiralia</taxon>
        <taxon>Gnathifera</taxon>
        <taxon>Rotifera</taxon>
        <taxon>Eurotatoria</taxon>
        <taxon>Monogononta</taxon>
        <taxon>Pseudotrocha</taxon>
        <taxon>Ploima</taxon>
        <taxon>Brachionidae</taxon>
        <taxon>Brachionus</taxon>
    </lineage>
</organism>
<dbReference type="OrthoDB" id="270602at2759"/>
<comment type="caution">
    <text evidence="3">The sequence shown here is derived from an EMBL/GenBank/DDBJ whole genome shotgun (WGS) entry which is preliminary data.</text>
</comment>
<dbReference type="Pfam" id="PF13899">
    <property type="entry name" value="Thioredoxin_7"/>
    <property type="match status" value="1"/>
</dbReference>
<reference evidence="3 4" key="1">
    <citation type="journal article" date="2018" name="Sci. Rep.">
        <title>Genomic signatures of local adaptation to the degree of environmental predictability in rotifers.</title>
        <authorList>
            <person name="Franch-Gras L."/>
            <person name="Hahn C."/>
            <person name="Garcia-Roger E.M."/>
            <person name="Carmona M.J."/>
            <person name="Serra M."/>
            <person name="Gomez A."/>
        </authorList>
    </citation>
    <scope>NUCLEOTIDE SEQUENCE [LARGE SCALE GENOMIC DNA]</scope>
    <source>
        <strain evidence="3">HYR1</strain>
    </source>
</reference>
<dbReference type="GO" id="GO:0043130">
    <property type="term" value="F:ubiquitin binding"/>
    <property type="evidence" value="ECO:0007669"/>
    <property type="project" value="TreeGrafter"/>
</dbReference>
<keyword evidence="4" id="KW-1185">Reference proteome</keyword>
<dbReference type="Pfam" id="PF14555">
    <property type="entry name" value="UBA_4"/>
    <property type="match status" value="1"/>
</dbReference>
<feature type="domain" description="UAS" evidence="2">
    <location>
        <begin position="195"/>
        <end position="314"/>
    </location>
</feature>
<dbReference type="PANTHER" id="PTHR23322:SF6">
    <property type="entry name" value="UBX DOMAIN-CONTAINING PROTEIN 7"/>
    <property type="match status" value="1"/>
</dbReference>
<dbReference type="SUPFAM" id="SSF52833">
    <property type="entry name" value="Thioredoxin-like"/>
    <property type="match status" value="1"/>
</dbReference>
<dbReference type="SMART" id="SM00594">
    <property type="entry name" value="UAS"/>
    <property type="match status" value="1"/>
</dbReference>
<evidence type="ECO:0000313" key="3">
    <source>
        <dbReference type="EMBL" id="RNA27208.1"/>
    </source>
</evidence>
<dbReference type="InterPro" id="IPR050730">
    <property type="entry name" value="UBX_domain-protein"/>
</dbReference>
<dbReference type="GO" id="GO:0005634">
    <property type="term" value="C:nucleus"/>
    <property type="evidence" value="ECO:0007669"/>
    <property type="project" value="TreeGrafter"/>
</dbReference>
<sequence>MSSNTNRPRRITRSSNSNPASSSSSGSSRPVRSNRSKVTVHKINDTSSESDSDDIKPIETTNLKKIHSNHSNGKVDQDKLNKLESLTGLSRVEATRLLEAVNHNLEQAIESHFSNGAENNPKNKNGLKRTINHVEDTNSSDSIYASDENVRAPIQPKSEKLLDYDPYALSVEPQAKRVRNEDSLPCSSHSSKAKSLAALYKPPVDLLFRGSFEMSKTEACKKNLWILINVQDQSDFACQCLNRDLWRQDAVKEIIKANFLFVQLYFDSIDGKKMINYYRIDTYPFIAILDPRTGENVMQFNNTNKLDQFIFCEKVTNFLAEHDMPIGSDQENGESENVIEVEKNEEPEPKKTIKASELIKDLNGEDSNSSEESIKIIKTKTNRLESSDEEDAKQQKVDVGYNYQPKMLRFETPDLNKKDCVIRILYPNGDRLDFSSNGECKFKELVNYLKKQGFKNKTHELIERLMPTIKSSEPTEPSSSQTTKISKDLSNLIITNQSRNLFNFENEDKSFKELNLFPRVFLLLQEL</sequence>
<dbReference type="Proteomes" id="UP000276133">
    <property type="component" value="Unassembled WGS sequence"/>
</dbReference>
<accession>A0A3M7RV47</accession>
<feature type="compositionally biased region" description="Low complexity" evidence="1">
    <location>
        <begin position="13"/>
        <end position="31"/>
    </location>
</feature>
<dbReference type="AlphaFoldDB" id="A0A3M7RV47"/>
<dbReference type="STRING" id="10195.A0A3M7RV47"/>
<name>A0A3M7RV47_BRAPC</name>
<evidence type="ECO:0000259" key="2">
    <source>
        <dbReference type="SMART" id="SM00594"/>
    </source>
</evidence>
<dbReference type="CDD" id="cd02958">
    <property type="entry name" value="UAS"/>
    <property type="match status" value="1"/>
</dbReference>